<comment type="caution">
    <text evidence="2">The sequence shown here is derived from an EMBL/GenBank/DDBJ whole genome shotgun (WGS) entry which is preliminary data.</text>
</comment>
<dbReference type="Gene3D" id="3.10.180.10">
    <property type="entry name" value="2,3-Dihydroxybiphenyl 1,2-Dioxygenase, domain 1"/>
    <property type="match status" value="1"/>
</dbReference>
<dbReference type="InterPro" id="IPR004360">
    <property type="entry name" value="Glyas_Fos-R_dOase_dom"/>
</dbReference>
<dbReference type="PANTHER" id="PTHR36503">
    <property type="entry name" value="BLR2520 PROTEIN"/>
    <property type="match status" value="1"/>
</dbReference>
<dbReference type="SUPFAM" id="SSF54593">
    <property type="entry name" value="Glyoxalase/Bleomycin resistance protein/Dihydroxybiphenyl dioxygenase"/>
    <property type="match status" value="1"/>
</dbReference>
<feature type="domain" description="Glyoxalase/fosfomycin resistance/dioxygenase" evidence="1">
    <location>
        <begin position="8"/>
        <end position="123"/>
    </location>
</feature>
<dbReference type="EMBL" id="BMYZ01000001">
    <property type="protein sequence ID" value="GGY65296.1"/>
    <property type="molecule type" value="Genomic_DNA"/>
</dbReference>
<proteinExistence type="predicted"/>
<dbReference type="Proteomes" id="UP000619761">
    <property type="component" value="Unassembled WGS sequence"/>
</dbReference>
<dbReference type="RefSeq" id="WP_189416020.1">
    <property type="nucleotide sequence ID" value="NZ_BMYZ01000001.1"/>
</dbReference>
<keyword evidence="3" id="KW-1185">Reference proteome</keyword>
<name>A0ABQ3ASB1_9GAMM</name>
<evidence type="ECO:0000313" key="3">
    <source>
        <dbReference type="Proteomes" id="UP000619761"/>
    </source>
</evidence>
<organism evidence="2 3">
    <name type="scientific">Cellvibrio zantedeschiae</name>
    <dbReference type="NCBI Taxonomy" id="1237077"/>
    <lineage>
        <taxon>Bacteria</taxon>
        <taxon>Pseudomonadati</taxon>
        <taxon>Pseudomonadota</taxon>
        <taxon>Gammaproteobacteria</taxon>
        <taxon>Cellvibrionales</taxon>
        <taxon>Cellvibrionaceae</taxon>
        <taxon>Cellvibrio</taxon>
    </lineage>
</organism>
<sequence>MSLDTIFVNIPVNDLDRSITFYSAMGFTPHPVFRGEGASCMCISEYINVVLQSHEHFKQFTDKPIVNPAQSTGVLLCLHCDSPAHVDDLVKTAVKAGGTSPTEAKDYGFLYSHGFTDPDGYIWILNHIYPTT</sequence>
<dbReference type="PANTHER" id="PTHR36503:SF2">
    <property type="entry name" value="BLR2408 PROTEIN"/>
    <property type="match status" value="1"/>
</dbReference>
<gene>
    <name evidence="2" type="ORF">GCM10011613_06440</name>
</gene>
<evidence type="ECO:0000259" key="1">
    <source>
        <dbReference type="Pfam" id="PF00903"/>
    </source>
</evidence>
<accession>A0ABQ3ASB1</accession>
<dbReference type="InterPro" id="IPR029068">
    <property type="entry name" value="Glyas_Bleomycin-R_OHBP_Dase"/>
</dbReference>
<protein>
    <recommendedName>
        <fullName evidence="1">Glyoxalase/fosfomycin resistance/dioxygenase domain-containing protein</fullName>
    </recommendedName>
</protein>
<evidence type="ECO:0000313" key="2">
    <source>
        <dbReference type="EMBL" id="GGY65296.1"/>
    </source>
</evidence>
<dbReference type="Pfam" id="PF00903">
    <property type="entry name" value="Glyoxalase"/>
    <property type="match status" value="1"/>
</dbReference>
<reference evidence="3" key="1">
    <citation type="journal article" date="2019" name="Int. J. Syst. Evol. Microbiol.">
        <title>The Global Catalogue of Microorganisms (GCM) 10K type strain sequencing project: providing services to taxonomists for standard genome sequencing and annotation.</title>
        <authorList>
            <consortium name="The Broad Institute Genomics Platform"/>
            <consortium name="The Broad Institute Genome Sequencing Center for Infectious Disease"/>
            <person name="Wu L."/>
            <person name="Ma J."/>
        </authorList>
    </citation>
    <scope>NUCLEOTIDE SEQUENCE [LARGE SCALE GENOMIC DNA]</scope>
    <source>
        <strain evidence="3">KCTC 32239</strain>
    </source>
</reference>